<feature type="binding site" evidence="8">
    <location>
        <begin position="11"/>
        <end position="18"/>
    </location>
    <ligand>
        <name>ATP</name>
        <dbReference type="ChEBI" id="CHEBI:30616"/>
    </ligand>
</feature>
<dbReference type="RefSeq" id="WP_187468244.1">
    <property type="nucleotide sequence ID" value="NZ_JACSIT010000151.1"/>
</dbReference>
<evidence type="ECO:0000256" key="7">
    <source>
        <dbReference type="ARBA" id="ARBA00048743"/>
    </source>
</evidence>
<dbReference type="GO" id="GO:0006235">
    <property type="term" value="P:dTTP biosynthetic process"/>
    <property type="evidence" value="ECO:0007669"/>
    <property type="project" value="UniProtKB-UniRule"/>
</dbReference>
<dbReference type="GO" id="GO:0005524">
    <property type="term" value="F:ATP binding"/>
    <property type="evidence" value="ECO:0007669"/>
    <property type="project" value="UniProtKB-UniRule"/>
</dbReference>
<dbReference type="AlphaFoldDB" id="A0A923PRN9"/>
<evidence type="ECO:0000313" key="10">
    <source>
        <dbReference type="EMBL" id="MBC6996228.1"/>
    </source>
</evidence>
<evidence type="ECO:0000256" key="5">
    <source>
        <dbReference type="ARBA" id="ARBA00022777"/>
    </source>
</evidence>
<evidence type="ECO:0000256" key="8">
    <source>
        <dbReference type="HAMAP-Rule" id="MF_00165"/>
    </source>
</evidence>
<evidence type="ECO:0000256" key="3">
    <source>
        <dbReference type="ARBA" id="ARBA00022727"/>
    </source>
</evidence>
<reference evidence="10" key="1">
    <citation type="submission" date="2020-08" db="EMBL/GenBank/DDBJ databases">
        <title>Lewinella bacteria from marine environments.</title>
        <authorList>
            <person name="Zhong Y."/>
        </authorList>
    </citation>
    <scope>NUCLEOTIDE SEQUENCE</scope>
    <source>
        <strain evidence="10">KCTC 42187</strain>
    </source>
</reference>
<evidence type="ECO:0000256" key="1">
    <source>
        <dbReference type="ARBA" id="ARBA00009776"/>
    </source>
</evidence>
<dbReference type="Proteomes" id="UP000650081">
    <property type="component" value="Unassembled WGS sequence"/>
</dbReference>
<keyword evidence="6 8" id="KW-0067">ATP-binding</keyword>
<gene>
    <name evidence="8 10" type="primary">tmk</name>
    <name evidence="10" type="ORF">H9S92_18805</name>
</gene>
<name>A0A923PRN9_9BACT</name>
<dbReference type="Gene3D" id="3.40.50.300">
    <property type="entry name" value="P-loop containing nucleotide triphosphate hydrolases"/>
    <property type="match status" value="1"/>
</dbReference>
<keyword evidence="4 8" id="KW-0547">Nucleotide-binding</keyword>
<dbReference type="PANTHER" id="PTHR10344">
    <property type="entry name" value="THYMIDYLATE KINASE"/>
    <property type="match status" value="1"/>
</dbReference>
<dbReference type="GO" id="GO:0006233">
    <property type="term" value="P:dTDP biosynthetic process"/>
    <property type="evidence" value="ECO:0007669"/>
    <property type="project" value="InterPro"/>
</dbReference>
<dbReference type="GO" id="GO:0005737">
    <property type="term" value="C:cytoplasm"/>
    <property type="evidence" value="ECO:0007669"/>
    <property type="project" value="TreeGrafter"/>
</dbReference>
<comment type="caution">
    <text evidence="10">The sequence shown here is derived from an EMBL/GenBank/DDBJ whole genome shotgun (WGS) entry which is preliminary data.</text>
</comment>
<dbReference type="Pfam" id="PF02223">
    <property type="entry name" value="Thymidylate_kin"/>
    <property type="match status" value="1"/>
</dbReference>
<dbReference type="GO" id="GO:0004798">
    <property type="term" value="F:dTMP kinase activity"/>
    <property type="evidence" value="ECO:0007669"/>
    <property type="project" value="UniProtKB-UniRule"/>
</dbReference>
<sequence>MARPQFIVIEGLDGSGKSTQIEMLKDRLQGRGEACWLTAEPTELPTGRFIRSILRGDVSADPRTVAALYAADRIEHLHHPSEGVLAQLAAGYHVISSRYYFSSLAYQAEYADPGWVASLNLYAKRTLPADLTIFLDLSPEQSMERIESRGAEKEMFENLEKLAHVRESFQLAFEYFGEGENIWVIDASGDPVEVADLIWEAYLGLGE</sequence>
<proteinExistence type="inferred from homology"/>
<evidence type="ECO:0000256" key="4">
    <source>
        <dbReference type="ARBA" id="ARBA00022741"/>
    </source>
</evidence>
<evidence type="ECO:0000256" key="6">
    <source>
        <dbReference type="ARBA" id="ARBA00022840"/>
    </source>
</evidence>
<keyword evidence="11" id="KW-1185">Reference proteome</keyword>
<dbReference type="SUPFAM" id="SSF52540">
    <property type="entry name" value="P-loop containing nucleoside triphosphate hydrolases"/>
    <property type="match status" value="1"/>
</dbReference>
<protein>
    <recommendedName>
        <fullName evidence="8">Thymidylate kinase</fullName>
        <ecNumber evidence="8">2.7.4.9</ecNumber>
    </recommendedName>
    <alternativeName>
        <fullName evidence="8">dTMP kinase</fullName>
    </alternativeName>
</protein>
<dbReference type="EC" id="2.7.4.9" evidence="8"/>
<dbReference type="EMBL" id="JACSIT010000151">
    <property type="protein sequence ID" value="MBC6996228.1"/>
    <property type="molecule type" value="Genomic_DNA"/>
</dbReference>
<dbReference type="GO" id="GO:0006227">
    <property type="term" value="P:dUDP biosynthetic process"/>
    <property type="evidence" value="ECO:0007669"/>
    <property type="project" value="TreeGrafter"/>
</dbReference>
<comment type="function">
    <text evidence="8">Phosphorylation of dTMP to form dTDP in both de novo and salvage pathways of dTTP synthesis.</text>
</comment>
<dbReference type="InterPro" id="IPR027417">
    <property type="entry name" value="P-loop_NTPase"/>
</dbReference>
<dbReference type="InterPro" id="IPR039430">
    <property type="entry name" value="Thymidylate_kin-like_dom"/>
</dbReference>
<dbReference type="InterPro" id="IPR018094">
    <property type="entry name" value="Thymidylate_kinase"/>
</dbReference>
<dbReference type="PANTHER" id="PTHR10344:SF4">
    <property type="entry name" value="UMP-CMP KINASE 2, MITOCHONDRIAL"/>
    <property type="match status" value="1"/>
</dbReference>
<keyword evidence="5 8" id="KW-0418">Kinase</keyword>
<dbReference type="NCBIfam" id="TIGR00041">
    <property type="entry name" value="DTMP_kinase"/>
    <property type="match status" value="1"/>
</dbReference>
<keyword evidence="3 8" id="KW-0545">Nucleotide biosynthesis</keyword>
<dbReference type="CDD" id="cd01672">
    <property type="entry name" value="TMPK"/>
    <property type="match status" value="1"/>
</dbReference>
<comment type="catalytic activity">
    <reaction evidence="7 8">
        <text>dTMP + ATP = dTDP + ADP</text>
        <dbReference type="Rhea" id="RHEA:13517"/>
        <dbReference type="ChEBI" id="CHEBI:30616"/>
        <dbReference type="ChEBI" id="CHEBI:58369"/>
        <dbReference type="ChEBI" id="CHEBI:63528"/>
        <dbReference type="ChEBI" id="CHEBI:456216"/>
        <dbReference type="EC" id="2.7.4.9"/>
    </reaction>
</comment>
<accession>A0A923PRN9</accession>
<organism evidence="10 11">
    <name type="scientific">Neolewinella lacunae</name>
    <dbReference type="NCBI Taxonomy" id="1517758"/>
    <lineage>
        <taxon>Bacteria</taxon>
        <taxon>Pseudomonadati</taxon>
        <taxon>Bacteroidota</taxon>
        <taxon>Saprospiria</taxon>
        <taxon>Saprospirales</taxon>
        <taxon>Lewinellaceae</taxon>
        <taxon>Neolewinella</taxon>
    </lineage>
</organism>
<feature type="domain" description="Thymidylate kinase-like" evidence="9">
    <location>
        <begin position="9"/>
        <end position="196"/>
    </location>
</feature>
<evidence type="ECO:0000256" key="2">
    <source>
        <dbReference type="ARBA" id="ARBA00022679"/>
    </source>
</evidence>
<dbReference type="HAMAP" id="MF_00165">
    <property type="entry name" value="Thymidylate_kinase"/>
    <property type="match status" value="1"/>
</dbReference>
<evidence type="ECO:0000313" key="11">
    <source>
        <dbReference type="Proteomes" id="UP000650081"/>
    </source>
</evidence>
<keyword evidence="2 8" id="KW-0808">Transferase</keyword>
<evidence type="ECO:0000259" key="9">
    <source>
        <dbReference type="Pfam" id="PF02223"/>
    </source>
</evidence>
<comment type="similarity">
    <text evidence="1 8">Belongs to the thymidylate kinase family.</text>
</comment>